<dbReference type="AlphaFoldDB" id="A0A5N6UC14"/>
<accession>A0A5N6UC14</accession>
<keyword evidence="1" id="KW-0812">Transmembrane</keyword>
<name>A0A5N6UC14_ASPTM</name>
<proteinExistence type="predicted"/>
<reference evidence="2 3" key="1">
    <citation type="submission" date="2019-04" db="EMBL/GenBank/DDBJ databases">
        <title>Friends and foes A comparative genomics study of 23 Aspergillus species from section Flavi.</title>
        <authorList>
            <consortium name="DOE Joint Genome Institute"/>
            <person name="Kjaerbolling I."/>
            <person name="Vesth T."/>
            <person name="Frisvad J.C."/>
            <person name="Nybo J.L."/>
            <person name="Theobald S."/>
            <person name="Kildgaard S."/>
            <person name="Isbrandt T."/>
            <person name="Kuo A."/>
            <person name="Sato A."/>
            <person name="Lyhne E.K."/>
            <person name="Kogle M.E."/>
            <person name="Wiebenga A."/>
            <person name="Kun R.S."/>
            <person name="Lubbers R.J."/>
            <person name="Makela M.R."/>
            <person name="Barry K."/>
            <person name="Chovatia M."/>
            <person name="Clum A."/>
            <person name="Daum C."/>
            <person name="Haridas S."/>
            <person name="He G."/>
            <person name="LaButti K."/>
            <person name="Lipzen A."/>
            <person name="Mondo S."/>
            <person name="Riley R."/>
            <person name="Salamov A."/>
            <person name="Simmons B.A."/>
            <person name="Magnuson J.K."/>
            <person name="Henrissat B."/>
            <person name="Mortensen U.H."/>
            <person name="Larsen T.O."/>
            <person name="Devries R.P."/>
            <person name="Grigoriev I.V."/>
            <person name="Machida M."/>
            <person name="Baker S.E."/>
            <person name="Andersen M.R."/>
        </authorList>
    </citation>
    <scope>NUCLEOTIDE SEQUENCE [LARGE SCALE GENOMIC DNA]</scope>
    <source>
        <strain evidence="2 3">CBS 117626</strain>
    </source>
</reference>
<keyword evidence="1" id="KW-1133">Transmembrane helix</keyword>
<keyword evidence="3" id="KW-1185">Reference proteome</keyword>
<dbReference type="EMBL" id="ML738778">
    <property type="protein sequence ID" value="KAE8156114.1"/>
    <property type="molecule type" value="Genomic_DNA"/>
</dbReference>
<evidence type="ECO:0000313" key="2">
    <source>
        <dbReference type="EMBL" id="KAE8156114.1"/>
    </source>
</evidence>
<protein>
    <submittedName>
        <fullName evidence="2">Uncharacterized protein</fullName>
    </submittedName>
</protein>
<dbReference type="Proteomes" id="UP000326950">
    <property type="component" value="Unassembled WGS sequence"/>
</dbReference>
<evidence type="ECO:0000256" key="1">
    <source>
        <dbReference type="SAM" id="Phobius"/>
    </source>
</evidence>
<sequence>MLSDLLENCDRVLRPSHLSRLVVAPFPDWSWYSPDRHGAIIETLRKSGSPTTCLGKKGTCRLVSRTTGKIIIIIIIKMIMIIMIIMIIIIIKRGV</sequence>
<evidence type="ECO:0000313" key="3">
    <source>
        <dbReference type="Proteomes" id="UP000326950"/>
    </source>
</evidence>
<organism evidence="2 3">
    <name type="scientific">Aspergillus tamarii</name>
    <dbReference type="NCBI Taxonomy" id="41984"/>
    <lineage>
        <taxon>Eukaryota</taxon>
        <taxon>Fungi</taxon>
        <taxon>Dikarya</taxon>
        <taxon>Ascomycota</taxon>
        <taxon>Pezizomycotina</taxon>
        <taxon>Eurotiomycetes</taxon>
        <taxon>Eurotiomycetidae</taxon>
        <taxon>Eurotiales</taxon>
        <taxon>Aspergillaceae</taxon>
        <taxon>Aspergillus</taxon>
        <taxon>Aspergillus subgen. Circumdati</taxon>
    </lineage>
</organism>
<keyword evidence="1" id="KW-0472">Membrane</keyword>
<feature type="transmembrane region" description="Helical" evidence="1">
    <location>
        <begin position="70"/>
        <end position="91"/>
    </location>
</feature>
<gene>
    <name evidence="2" type="ORF">BDV40DRAFT_282098</name>
</gene>